<dbReference type="Proteomes" id="UP000245607">
    <property type="component" value="Unassembled WGS sequence"/>
</dbReference>
<dbReference type="KEGG" id="lsj:LSJ_2029"/>
<evidence type="ECO:0000313" key="5">
    <source>
        <dbReference type="Proteomes" id="UP000029488"/>
    </source>
</evidence>
<organism evidence="2 5">
    <name type="scientific">Ligilactobacillus salivarius</name>
    <dbReference type="NCBI Taxonomy" id="1624"/>
    <lineage>
        <taxon>Bacteria</taxon>
        <taxon>Bacillati</taxon>
        <taxon>Bacillota</taxon>
        <taxon>Bacilli</taxon>
        <taxon>Lactobacillales</taxon>
        <taxon>Lactobacillaceae</taxon>
        <taxon>Ligilactobacillus</taxon>
    </lineage>
</organism>
<dbReference type="InterPro" id="IPR034904">
    <property type="entry name" value="FSCA_dom_sf"/>
</dbReference>
<name>A0A089RY95_9LACO</name>
<sequence length="109" mass="12315">MIIMNKTKEELVDDIYGNLEKVVDPELGIDIVNLGLIYNIDIDDNGKAIVTMTLTTIGCPISELLEEAIRMQVLKVENINECEINIVWEPAWDVSKMSRFARLSLGIHI</sequence>
<evidence type="ECO:0000313" key="3">
    <source>
        <dbReference type="EMBL" id="MYZ65984.1"/>
    </source>
</evidence>
<dbReference type="AlphaFoldDB" id="A0A089RY95"/>
<dbReference type="EMBL" id="QFAS01000008">
    <property type="protein sequence ID" value="PWG51517.1"/>
    <property type="molecule type" value="Genomic_DNA"/>
</dbReference>
<dbReference type="PANTHER" id="PTHR42831:SF1">
    <property type="entry name" value="FE-S PROTEIN MATURATION AUXILIARY FACTOR YITW"/>
    <property type="match status" value="1"/>
</dbReference>
<dbReference type="SUPFAM" id="SSF117916">
    <property type="entry name" value="Fe-S cluster assembly (FSCA) domain-like"/>
    <property type="match status" value="1"/>
</dbReference>
<keyword evidence="2" id="KW-0614">Plasmid</keyword>
<reference evidence="3 7" key="3">
    <citation type="journal article" date="2020" name="Food Funct.">
        <title>Screening of Lactobacillus salivarius strains from the feces of Chinese populations and the evaluation of their effects against intestinal inflammation in mice.</title>
        <authorList>
            <person name="Zhai Q."/>
            <person name="Shen X."/>
            <person name="Cen S."/>
            <person name="Zhang C."/>
            <person name="Tian F."/>
            <person name="Zhao J."/>
            <person name="Zhang H."/>
            <person name="Xue Y."/>
            <person name="Chen W."/>
        </authorList>
    </citation>
    <scope>NUCLEOTIDE SEQUENCE [LARGE SCALE GENOMIC DNA]</scope>
    <source>
        <strain evidence="3 7">FZJTZ28M4.scaf</strain>
    </source>
</reference>
<feature type="domain" description="MIP18 family-like" evidence="1">
    <location>
        <begin position="13"/>
        <end position="85"/>
    </location>
</feature>
<dbReference type="Proteomes" id="UP000029488">
    <property type="component" value="Plasmid pMP1046A"/>
</dbReference>
<dbReference type="PANTHER" id="PTHR42831">
    <property type="entry name" value="FE-S PROTEIN MATURATION AUXILIARY FACTOR YITW"/>
    <property type="match status" value="1"/>
</dbReference>
<evidence type="ECO:0000313" key="4">
    <source>
        <dbReference type="EMBL" id="PWG51517.1"/>
    </source>
</evidence>
<evidence type="ECO:0000259" key="1">
    <source>
        <dbReference type="Pfam" id="PF01883"/>
    </source>
</evidence>
<dbReference type="EMBL" id="CP007647">
    <property type="protein sequence ID" value="AIR11447.1"/>
    <property type="molecule type" value="Genomic_DNA"/>
</dbReference>
<dbReference type="InterPro" id="IPR052339">
    <property type="entry name" value="Fe-S_Maturation_MIP18"/>
</dbReference>
<dbReference type="EMBL" id="VSTU01000003">
    <property type="protein sequence ID" value="MYZ65984.1"/>
    <property type="molecule type" value="Genomic_DNA"/>
</dbReference>
<gene>
    <name evidence="4" type="ORF">DB362_06765</name>
    <name evidence="3" type="ORF">FYL06_03300</name>
    <name evidence="2" type="ORF">LSJ_2029</name>
</gene>
<proteinExistence type="predicted"/>
<accession>A0A089RY95</accession>
<reference evidence="2 5" key="1">
    <citation type="journal article" date="2014" name="BMC Genomics">
        <title>Unusual genome complexity in Lactobacillus salivarius JCM1046.</title>
        <authorList>
            <person name="Raftis E.J."/>
            <person name="Forde B.M."/>
            <person name="Claesson M.J."/>
            <person name="O'Toole P.W."/>
        </authorList>
    </citation>
    <scope>NUCLEOTIDE SEQUENCE [LARGE SCALE GENOMIC DNA]</scope>
    <source>
        <strain evidence="2 5">JCM1046</strain>
        <plasmid evidence="2 5">pMP1046A</plasmid>
    </source>
</reference>
<geneLocation type="plasmid" evidence="2 5">
    <name>pMP1046A</name>
</geneLocation>
<evidence type="ECO:0000313" key="7">
    <source>
        <dbReference type="Proteomes" id="UP000471300"/>
    </source>
</evidence>
<evidence type="ECO:0000313" key="6">
    <source>
        <dbReference type="Proteomes" id="UP000245607"/>
    </source>
</evidence>
<dbReference type="Pfam" id="PF01883">
    <property type="entry name" value="FeS_assembly_P"/>
    <property type="match status" value="1"/>
</dbReference>
<dbReference type="Gene3D" id="3.30.300.130">
    <property type="entry name" value="Fe-S cluster assembly (FSCA)"/>
    <property type="match status" value="1"/>
</dbReference>
<evidence type="ECO:0000313" key="2">
    <source>
        <dbReference type="EMBL" id="AIR11447.1"/>
    </source>
</evidence>
<dbReference type="Proteomes" id="UP000471300">
    <property type="component" value="Unassembled WGS sequence"/>
</dbReference>
<reference evidence="4 6" key="2">
    <citation type="submission" date="2018-05" db="EMBL/GenBank/DDBJ databases">
        <title>Lactobacillus salivarius genome sequencing and assembly.</title>
        <authorList>
            <person name="Audisio C."/>
            <person name="Albarracin L."/>
            <person name="Torres M.J."/>
            <person name="Hebert E.M."/>
            <person name="Saavedra L."/>
        </authorList>
    </citation>
    <scope>NUCLEOTIDE SEQUENCE [LARGE SCALE GENOMIC DNA]</scope>
    <source>
        <strain evidence="4 6">A3iob</strain>
    </source>
</reference>
<dbReference type="InterPro" id="IPR002744">
    <property type="entry name" value="MIP18-like"/>
</dbReference>
<protein>
    <submittedName>
        <fullName evidence="3">Metal-sulfur cluster assembly factor</fullName>
    </submittedName>
</protein>